<feature type="compositionally biased region" description="Low complexity" evidence="9">
    <location>
        <begin position="257"/>
        <end position="273"/>
    </location>
</feature>
<dbReference type="InterPro" id="IPR020472">
    <property type="entry name" value="WD40_PAC1"/>
</dbReference>
<dbReference type="Proteomes" id="UP000749559">
    <property type="component" value="Unassembled WGS sequence"/>
</dbReference>
<dbReference type="SUPFAM" id="SSF50978">
    <property type="entry name" value="WD40 repeat-like"/>
    <property type="match status" value="1"/>
</dbReference>
<evidence type="ECO:0000256" key="5">
    <source>
        <dbReference type="ARBA" id="ARBA00022833"/>
    </source>
</evidence>
<evidence type="ECO:0000256" key="2">
    <source>
        <dbReference type="ARBA" id="ARBA00022723"/>
    </source>
</evidence>
<keyword evidence="3" id="KW-0677">Repeat</keyword>
<dbReference type="PROSITE" id="PS50294">
    <property type="entry name" value="WD_REPEATS_REGION"/>
    <property type="match status" value="2"/>
</dbReference>
<keyword evidence="4 6" id="KW-0863">Zinc-finger</keyword>
<dbReference type="Gene3D" id="2.130.10.10">
    <property type="entry name" value="YVTN repeat-like/Quinoprotein amine dehydrogenase"/>
    <property type="match status" value="2"/>
</dbReference>
<keyword evidence="2" id="KW-0479">Metal-binding</keyword>
<feature type="repeat" description="WD" evidence="7">
    <location>
        <begin position="505"/>
        <end position="539"/>
    </location>
</feature>
<organism evidence="11 12">
    <name type="scientific">Owenia fusiformis</name>
    <name type="common">Polychaete worm</name>
    <dbReference type="NCBI Taxonomy" id="6347"/>
    <lineage>
        <taxon>Eukaryota</taxon>
        <taxon>Metazoa</taxon>
        <taxon>Spiralia</taxon>
        <taxon>Lophotrochozoa</taxon>
        <taxon>Annelida</taxon>
        <taxon>Polychaeta</taxon>
        <taxon>Sedentaria</taxon>
        <taxon>Canalipalpata</taxon>
        <taxon>Sabellida</taxon>
        <taxon>Oweniida</taxon>
        <taxon>Oweniidae</taxon>
        <taxon>Owenia</taxon>
    </lineage>
</organism>
<dbReference type="PROSITE" id="PS00518">
    <property type="entry name" value="ZF_RING_1"/>
    <property type="match status" value="1"/>
</dbReference>
<dbReference type="PRINTS" id="PR00320">
    <property type="entry name" value="GPROTEINBRPT"/>
</dbReference>
<keyword evidence="1 7" id="KW-0853">WD repeat</keyword>
<evidence type="ECO:0000256" key="3">
    <source>
        <dbReference type="ARBA" id="ARBA00022737"/>
    </source>
</evidence>
<gene>
    <name evidence="11" type="ORF">OFUS_LOCUS5866</name>
</gene>
<evidence type="ECO:0000256" key="8">
    <source>
        <dbReference type="SAM" id="Coils"/>
    </source>
</evidence>
<evidence type="ECO:0000256" key="7">
    <source>
        <dbReference type="PROSITE-ProRule" id="PRU00221"/>
    </source>
</evidence>
<dbReference type="PANTHER" id="PTHR19848">
    <property type="entry name" value="WD40 REPEAT PROTEIN"/>
    <property type="match status" value="1"/>
</dbReference>
<dbReference type="OrthoDB" id="674604at2759"/>
<dbReference type="EMBL" id="CAIIXF020000003">
    <property type="protein sequence ID" value="CAH1779015.1"/>
    <property type="molecule type" value="Genomic_DNA"/>
</dbReference>
<evidence type="ECO:0000313" key="12">
    <source>
        <dbReference type="Proteomes" id="UP000749559"/>
    </source>
</evidence>
<dbReference type="SUPFAM" id="SSF57850">
    <property type="entry name" value="RING/U-box"/>
    <property type="match status" value="1"/>
</dbReference>
<dbReference type="InterPro" id="IPR001841">
    <property type="entry name" value="Znf_RING"/>
</dbReference>
<dbReference type="InterPro" id="IPR019775">
    <property type="entry name" value="WD40_repeat_CS"/>
</dbReference>
<evidence type="ECO:0000259" key="10">
    <source>
        <dbReference type="PROSITE" id="PS50089"/>
    </source>
</evidence>
<dbReference type="PANTHER" id="PTHR19848:SF6">
    <property type="entry name" value="E3 UBIQUITIN-PROTEIN LIGASE TRAF7"/>
    <property type="match status" value="1"/>
</dbReference>
<dbReference type="InterPro" id="IPR015943">
    <property type="entry name" value="WD40/YVTN_repeat-like_dom_sf"/>
</dbReference>
<proteinExistence type="predicted"/>
<dbReference type="InterPro" id="IPR036322">
    <property type="entry name" value="WD40_repeat_dom_sf"/>
</dbReference>
<sequence length="588" mass="65605">MCGHTFCKRCIRGQNDNVTLKTCPIDKREIHNKDLIVNKALVGQIGDLEIYCRHALVFSPTEMDYVLDESGCPEKITLSKREEHENTCMYALVVCPYNEYSCGKFRKLQLEHHLQTCCYVPCPYRDRGCDVTGRSNEVSQHQESCDYKGVQFAGSPNIAQESQIHSLQTANKLLKDTLKKLSARVETLEQSNSSLSTQLAKTTSALNVLQSQYTVLCEKVEKLSSTSPPSSAQVYRSNSDRRHRERTGSTTEKRLSRTSSSSSMTCSHSNVNSPLASPKTLSMPRVESWEMPFTFKCIGTLRGHKKPVWGLGTRKHMLYSAGEDGVIKVWDLNALTQGCVKSIRGHCDAIHCIAIGYDALYSGGADKSLRKWSLETLEEVACQEEAHDNIICAILTTSEFTFTASFSVIKVWGSSDLSPVKSILGLHHWVRGLALNYGRDRLYSGSHNCIEMWEATGKFALKGKIDHQFGSIYSLAVTSKYIIAGTYNKNLHVWDISSNQYIQALSAHIGVVSCLGVSPSGRFLFSGSHDTSVQVWNLEIMLPIQNLQRHEEPINTLILHDDLLLTGGEDSEIKVFKHFKMAPGFTPA</sequence>
<dbReference type="AlphaFoldDB" id="A0A8S4NCK2"/>
<dbReference type="SUPFAM" id="SSF49599">
    <property type="entry name" value="TRAF domain-like"/>
    <property type="match status" value="2"/>
</dbReference>
<dbReference type="PROSITE" id="PS50082">
    <property type="entry name" value="WD_REPEATS_2"/>
    <property type="match status" value="3"/>
</dbReference>
<evidence type="ECO:0000256" key="4">
    <source>
        <dbReference type="ARBA" id="ARBA00022771"/>
    </source>
</evidence>
<feature type="repeat" description="WD" evidence="7">
    <location>
        <begin position="343"/>
        <end position="382"/>
    </location>
</feature>
<dbReference type="GO" id="GO:0000027">
    <property type="term" value="P:ribosomal large subunit assembly"/>
    <property type="evidence" value="ECO:0007669"/>
    <property type="project" value="TreeGrafter"/>
</dbReference>
<keyword evidence="8" id="KW-0175">Coiled coil</keyword>
<feature type="compositionally biased region" description="Polar residues" evidence="9">
    <location>
        <begin position="224"/>
        <end position="237"/>
    </location>
</feature>
<keyword evidence="5" id="KW-0862">Zinc</keyword>
<comment type="caution">
    <text evidence="11">The sequence shown here is derived from an EMBL/GenBank/DDBJ whole genome shotgun (WGS) entry which is preliminary data.</text>
</comment>
<protein>
    <recommendedName>
        <fullName evidence="10">RING-type domain-containing protein</fullName>
    </recommendedName>
</protein>
<dbReference type="GO" id="GO:0007219">
    <property type="term" value="P:Notch signaling pathway"/>
    <property type="evidence" value="ECO:0007669"/>
    <property type="project" value="TreeGrafter"/>
</dbReference>
<keyword evidence="12" id="KW-1185">Reference proteome</keyword>
<evidence type="ECO:0000256" key="6">
    <source>
        <dbReference type="PROSITE-ProRule" id="PRU00175"/>
    </source>
</evidence>
<name>A0A8S4NCK2_OWEFU</name>
<dbReference type="PROSITE" id="PS50089">
    <property type="entry name" value="ZF_RING_2"/>
    <property type="match status" value="1"/>
</dbReference>
<dbReference type="GO" id="GO:0008270">
    <property type="term" value="F:zinc ion binding"/>
    <property type="evidence" value="ECO:0007669"/>
    <property type="project" value="UniProtKB-KW"/>
</dbReference>
<feature type="repeat" description="WD" evidence="7">
    <location>
        <begin position="301"/>
        <end position="333"/>
    </location>
</feature>
<dbReference type="Gene3D" id="3.30.40.10">
    <property type="entry name" value="Zinc/RING finger domain, C3HC4 (zinc finger)"/>
    <property type="match status" value="3"/>
</dbReference>
<feature type="coiled-coil region" evidence="8">
    <location>
        <begin position="164"/>
        <end position="198"/>
    </location>
</feature>
<dbReference type="GO" id="GO:0005730">
    <property type="term" value="C:nucleolus"/>
    <property type="evidence" value="ECO:0007669"/>
    <property type="project" value="TreeGrafter"/>
</dbReference>
<reference evidence="11" key="1">
    <citation type="submission" date="2022-03" db="EMBL/GenBank/DDBJ databases">
        <authorList>
            <person name="Martin C."/>
        </authorList>
    </citation>
    <scope>NUCLEOTIDE SEQUENCE</scope>
</reference>
<evidence type="ECO:0000313" key="11">
    <source>
        <dbReference type="EMBL" id="CAH1779015.1"/>
    </source>
</evidence>
<dbReference type="Pfam" id="PF00400">
    <property type="entry name" value="WD40"/>
    <property type="match status" value="3"/>
</dbReference>
<accession>A0A8S4NCK2</accession>
<evidence type="ECO:0000256" key="1">
    <source>
        <dbReference type="ARBA" id="ARBA00022574"/>
    </source>
</evidence>
<dbReference type="InterPro" id="IPR001680">
    <property type="entry name" value="WD40_rpt"/>
</dbReference>
<feature type="region of interest" description="Disordered" evidence="9">
    <location>
        <begin position="224"/>
        <end position="279"/>
    </location>
</feature>
<feature type="domain" description="RING-type" evidence="10">
    <location>
        <begin position="2"/>
        <end position="27"/>
    </location>
</feature>
<dbReference type="InterPro" id="IPR013083">
    <property type="entry name" value="Znf_RING/FYVE/PHD"/>
</dbReference>
<evidence type="ECO:0000256" key="9">
    <source>
        <dbReference type="SAM" id="MobiDB-lite"/>
    </source>
</evidence>
<dbReference type="PROSITE" id="PS00678">
    <property type="entry name" value="WD_REPEATS_1"/>
    <property type="match status" value="2"/>
</dbReference>
<dbReference type="InterPro" id="IPR017907">
    <property type="entry name" value="Znf_RING_CS"/>
</dbReference>
<dbReference type="SMART" id="SM00320">
    <property type="entry name" value="WD40"/>
    <property type="match status" value="6"/>
</dbReference>